<dbReference type="Pfam" id="PF01925">
    <property type="entry name" value="TauE"/>
    <property type="match status" value="1"/>
</dbReference>
<dbReference type="GO" id="GO:0005886">
    <property type="term" value="C:plasma membrane"/>
    <property type="evidence" value="ECO:0007669"/>
    <property type="project" value="UniProtKB-SubCell"/>
</dbReference>
<reference evidence="6" key="1">
    <citation type="submission" date="2016-01" db="EMBL/GenBank/DDBJ databases">
        <authorList>
            <person name="Peeters C."/>
        </authorList>
    </citation>
    <scope>NUCLEOTIDE SEQUENCE</scope>
    <source>
        <strain evidence="6">LMG 29322</strain>
    </source>
</reference>
<comment type="similarity">
    <text evidence="5">Belongs to the 4-toluene sulfonate uptake permease (TSUP) (TC 2.A.102) family.</text>
</comment>
<keyword evidence="3 5" id="KW-1133">Transmembrane helix</keyword>
<dbReference type="OrthoDB" id="119832at2"/>
<feature type="transmembrane region" description="Helical" evidence="5">
    <location>
        <begin position="66"/>
        <end position="88"/>
    </location>
</feature>
<dbReference type="InterPro" id="IPR002781">
    <property type="entry name" value="TM_pro_TauE-like"/>
</dbReference>
<protein>
    <recommendedName>
        <fullName evidence="5">Probable membrane transporter protein</fullName>
    </recommendedName>
</protein>
<dbReference type="PANTHER" id="PTHR43483">
    <property type="entry name" value="MEMBRANE TRANSPORTER PROTEIN HI_0806-RELATED"/>
    <property type="match status" value="1"/>
</dbReference>
<evidence type="ECO:0000256" key="5">
    <source>
        <dbReference type="RuleBase" id="RU363041"/>
    </source>
</evidence>
<dbReference type="AlphaFoldDB" id="A0A158BXZ5"/>
<keyword evidence="7" id="KW-1185">Reference proteome</keyword>
<name>A0A158BXZ5_9BURK</name>
<evidence type="ECO:0000256" key="1">
    <source>
        <dbReference type="ARBA" id="ARBA00004141"/>
    </source>
</evidence>
<feature type="transmembrane region" description="Helical" evidence="5">
    <location>
        <begin position="125"/>
        <end position="151"/>
    </location>
</feature>
<feature type="transmembrane region" description="Helical" evidence="5">
    <location>
        <begin position="219"/>
        <end position="239"/>
    </location>
</feature>
<proteinExistence type="inferred from homology"/>
<feature type="transmembrane region" description="Helical" evidence="5">
    <location>
        <begin position="94"/>
        <end position="113"/>
    </location>
</feature>
<evidence type="ECO:0000313" key="7">
    <source>
        <dbReference type="Proteomes" id="UP000054851"/>
    </source>
</evidence>
<evidence type="ECO:0000256" key="2">
    <source>
        <dbReference type="ARBA" id="ARBA00022692"/>
    </source>
</evidence>
<evidence type="ECO:0000313" key="6">
    <source>
        <dbReference type="EMBL" id="SAK74962.1"/>
    </source>
</evidence>
<keyword evidence="4 5" id="KW-0472">Membrane</keyword>
<gene>
    <name evidence="6" type="ORF">AWB79_04427</name>
</gene>
<keyword evidence="5" id="KW-1003">Cell membrane</keyword>
<comment type="caution">
    <text evidence="6">The sequence shown here is derived from an EMBL/GenBank/DDBJ whole genome shotgun (WGS) entry which is preliminary data.</text>
</comment>
<feature type="transmembrane region" description="Helical" evidence="5">
    <location>
        <begin position="27"/>
        <end position="54"/>
    </location>
</feature>
<comment type="subcellular location">
    <subcellularLocation>
        <location evidence="5">Cell membrane</location>
        <topology evidence="5">Multi-pass membrane protein</topology>
    </subcellularLocation>
    <subcellularLocation>
        <location evidence="1">Membrane</location>
        <topology evidence="1">Multi-pass membrane protein</topology>
    </subcellularLocation>
</comment>
<dbReference type="EMBL" id="FCOA02000015">
    <property type="protein sequence ID" value="SAK74962.1"/>
    <property type="molecule type" value="Genomic_DNA"/>
</dbReference>
<feature type="transmembrane region" description="Helical" evidence="5">
    <location>
        <begin position="189"/>
        <end position="207"/>
    </location>
</feature>
<dbReference type="STRING" id="1777140.AWB79_04427"/>
<keyword evidence="2 5" id="KW-0812">Transmembrane</keyword>
<dbReference type="Proteomes" id="UP000054851">
    <property type="component" value="Unassembled WGS sequence"/>
</dbReference>
<evidence type="ECO:0000256" key="4">
    <source>
        <dbReference type="ARBA" id="ARBA00023136"/>
    </source>
</evidence>
<evidence type="ECO:0000256" key="3">
    <source>
        <dbReference type="ARBA" id="ARBA00022989"/>
    </source>
</evidence>
<accession>A0A158BXZ5</accession>
<organism evidence="6 7">
    <name type="scientific">Caballeronia hypogeia</name>
    <dbReference type="NCBI Taxonomy" id="1777140"/>
    <lineage>
        <taxon>Bacteria</taxon>
        <taxon>Pseudomonadati</taxon>
        <taxon>Pseudomonadota</taxon>
        <taxon>Betaproteobacteria</taxon>
        <taxon>Burkholderiales</taxon>
        <taxon>Burkholderiaceae</taxon>
        <taxon>Caballeronia</taxon>
    </lineage>
</organism>
<sequence length="240" mass="25080">MGYLIVLSVGLMAGVLSGVIGTGSSMLLMPVLVIIYGPQQAVPIMAIAAIMGNLGKVLSWWREIDWRACLAYGATAAPGAVLGVRTLLALPPHAVELALGLFFLAMVPARRWLVRRAMRLSLVQLALIGAPVGFLTGIVVSTGPITVPVFMNYGLVKGAFLATEAAGSLAVYGAKVTAFQRFGALPAHVVMQGLITGASIMAGTFCARRIVARMSANTFRVIVDALMVSSGLSLLWAAAR</sequence>
<dbReference type="RefSeq" id="WP_061169547.1">
    <property type="nucleotide sequence ID" value="NZ_FCOA02000015.1"/>
</dbReference>
<dbReference type="PANTHER" id="PTHR43483:SF3">
    <property type="entry name" value="MEMBRANE TRANSPORTER PROTEIN HI_0806-RELATED"/>
    <property type="match status" value="1"/>
</dbReference>